<dbReference type="InterPro" id="IPR003141">
    <property type="entry name" value="Pol/His_phosphatase_N"/>
</dbReference>
<name>A0A382GRG7_9ZZZZ</name>
<reference evidence="3" key="1">
    <citation type="submission" date="2018-05" db="EMBL/GenBank/DDBJ databases">
        <authorList>
            <person name="Lanie J.A."/>
            <person name="Ng W.-L."/>
            <person name="Kazmierczak K.M."/>
            <person name="Andrzejewski T.M."/>
            <person name="Davidsen T.M."/>
            <person name="Wayne K.J."/>
            <person name="Tettelin H."/>
            <person name="Glass J.I."/>
            <person name="Rusch D."/>
            <person name="Podicherti R."/>
            <person name="Tsui H.-C.T."/>
            <person name="Winkler M.E."/>
        </authorList>
    </citation>
    <scope>NUCLEOTIDE SEQUENCE</scope>
</reference>
<dbReference type="PANTHER" id="PTHR42924:SF11">
    <property type="entry name" value="POLYMERASE_HISTIDINOL PHOSPHATASE N-TERMINAL DOMAIN-CONTAINING PROTEIN"/>
    <property type="match status" value="1"/>
</dbReference>
<dbReference type="InterPro" id="IPR052018">
    <property type="entry name" value="PHP_domain"/>
</dbReference>
<protein>
    <recommendedName>
        <fullName evidence="2">Polymerase/histidinol phosphatase N-terminal domain-containing protein</fullName>
    </recommendedName>
</protein>
<feature type="region of interest" description="Disordered" evidence="1">
    <location>
        <begin position="1"/>
        <end position="22"/>
    </location>
</feature>
<evidence type="ECO:0000256" key="1">
    <source>
        <dbReference type="SAM" id="MobiDB-lite"/>
    </source>
</evidence>
<organism evidence="3">
    <name type="scientific">marine metagenome</name>
    <dbReference type="NCBI Taxonomy" id="408172"/>
    <lineage>
        <taxon>unclassified sequences</taxon>
        <taxon>metagenomes</taxon>
        <taxon>ecological metagenomes</taxon>
    </lineage>
</organism>
<proteinExistence type="predicted"/>
<dbReference type="EMBL" id="UINC01056869">
    <property type="protein sequence ID" value="SVB77405.1"/>
    <property type="molecule type" value="Genomic_DNA"/>
</dbReference>
<dbReference type="SMART" id="SM00481">
    <property type="entry name" value="POLIIIAc"/>
    <property type="match status" value="1"/>
</dbReference>
<accession>A0A382GRG7</accession>
<dbReference type="NCBIfam" id="NF038032">
    <property type="entry name" value="CehA_McbA_metalo"/>
    <property type="match status" value="1"/>
</dbReference>
<dbReference type="GO" id="GO:0035312">
    <property type="term" value="F:5'-3' DNA exonuclease activity"/>
    <property type="evidence" value="ECO:0007669"/>
    <property type="project" value="TreeGrafter"/>
</dbReference>
<feature type="domain" description="Polymerase/histidinol phosphatase N-terminal" evidence="2">
    <location>
        <begin position="9"/>
        <end position="74"/>
    </location>
</feature>
<dbReference type="PANTHER" id="PTHR42924">
    <property type="entry name" value="EXONUCLEASE"/>
    <property type="match status" value="1"/>
</dbReference>
<evidence type="ECO:0000259" key="2">
    <source>
        <dbReference type="SMART" id="SM00481"/>
    </source>
</evidence>
<dbReference type="InterPro" id="IPR016195">
    <property type="entry name" value="Pol/histidinol_Pase-like"/>
</dbReference>
<dbReference type="SUPFAM" id="SSF89550">
    <property type="entry name" value="PHP domain-like"/>
    <property type="match status" value="1"/>
</dbReference>
<sequence>MPDLRWYKGNIHTHTTESDGDEEPRKVVSWYRKHHYDFLVLSDHNHVTLLDYQSGIRRLKKPLMIPGEEVSVNLEGGTIAVHINGIGVERLVEPIDAGDVVSTLQANIRAIVDAGGIASINHPNFKWSYDHESINQVTGASLLEIFNGHPYANLYGGPGHHSSEEIWDKVLSTGKPIFGVATDDSHNYKDFSPSHSNPGRGWVMVQSAALDKESILEALSAGNFYASTGVNLGKLEISQQGISIEIEQERDLIYTTRFTTVNGNLLAEVNGLTADYRSTGKETYIRATVVNSSGTKAWTQPVFLSEPCQILI</sequence>
<dbReference type="AlphaFoldDB" id="A0A382GRG7"/>
<dbReference type="Gene3D" id="3.20.20.140">
    <property type="entry name" value="Metal-dependent hydrolases"/>
    <property type="match status" value="1"/>
</dbReference>
<gene>
    <name evidence="3" type="ORF">METZ01_LOCUS230259</name>
</gene>
<dbReference type="GO" id="GO:0004534">
    <property type="term" value="F:5'-3' RNA exonuclease activity"/>
    <property type="evidence" value="ECO:0007669"/>
    <property type="project" value="TreeGrafter"/>
</dbReference>
<evidence type="ECO:0000313" key="3">
    <source>
        <dbReference type="EMBL" id="SVB77405.1"/>
    </source>
</evidence>